<keyword evidence="3" id="KW-1185">Reference proteome</keyword>
<name>A0A7R7DSH8_9ACTN</name>
<organism evidence="2 3">
    <name type="scientific">Actinocatenispora thailandica</name>
    <dbReference type="NCBI Taxonomy" id="227318"/>
    <lineage>
        <taxon>Bacteria</taxon>
        <taxon>Bacillati</taxon>
        <taxon>Actinomycetota</taxon>
        <taxon>Actinomycetes</taxon>
        <taxon>Micromonosporales</taxon>
        <taxon>Micromonosporaceae</taxon>
        <taxon>Actinocatenispora</taxon>
    </lineage>
</organism>
<protein>
    <submittedName>
        <fullName evidence="2">Uncharacterized protein</fullName>
    </submittedName>
</protein>
<dbReference type="Proteomes" id="UP000611640">
    <property type="component" value="Chromosome"/>
</dbReference>
<reference evidence="2 3" key="1">
    <citation type="submission" date="2020-08" db="EMBL/GenBank/DDBJ databases">
        <title>Whole genome shotgun sequence of Actinocatenispora thailandica NBRC 105041.</title>
        <authorList>
            <person name="Komaki H."/>
            <person name="Tamura T."/>
        </authorList>
    </citation>
    <scope>NUCLEOTIDE SEQUENCE [LARGE SCALE GENOMIC DNA]</scope>
    <source>
        <strain evidence="2 3">NBRC 105041</strain>
    </source>
</reference>
<gene>
    <name evidence="2" type="ORF">Athai_45060</name>
</gene>
<dbReference type="AlphaFoldDB" id="A0A7R7DSH8"/>
<proteinExistence type="predicted"/>
<feature type="compositionally biased region" description="Gly residues" evidence="1">
    <location>
        <begin position="34"/>
        <end position="45"/>
    </location>
</feature>
<dbReference type="KEGG" id="atl:Athai_45060"/>
<evidence type="ECO:0000313" key="3">
    <source>
        <dbReference type="Proteomes" id="UP000611640"/>
    </source>
</evidence>
<evidence type="ECO:0000313" key="2">
    <source>
        <dbReference type="EMBL" id="BCJ37003.1"/>
    </source>
</evidence>
<dbReference type="EMBL" id="AP023355">
    <property type="protein sequence ID" value="BCJ37003.1"/>
    <property type="molecule type" value="Genomic_DNA"/>
</dbReference>
<evidence type="ECO:0000256" key="1">
    <source>
        <dbReference type="SAM" id="MobiDB-lite"/>
    </source>
</evidence>
<sequence length="82" mass="8013">MAGPASQADLARLRAPYDPATGRYRAPEEKDGPGAAGPAGPGGVDSGAVGISVRPDACRRVQCVLTVEGSVEVGAGLPGPAS</sequence>
<accession>A0A7R7DSH8</accession>
<feature type="region of interest" description="Disordered" evidence="1">
    <location>
        <begin position="1"/>
        <end position="50"/>
    </location>
</feature>